<reference evidence="2" key="1">
    <citation type="submission" date="2021-06" db="EMBL/GenBank/DDBJ databases">
        <authorList>
            <person name="Kallberg Y."/>
            <person name="Tangrot J."/>
            <person name="Rosling A."/>
        </authorList>
    </citation>
    <scope>NUCLEOTIDE SEQUENCE</scope>
    <source>
        <strain evidence="2">UK204</strain>
    </source>
</reference>
<evidence type="ECO:0000313" key="2">
    <source>
        <dbReference type="EMBL" id="CAG8726799.1"/>
    </source>
</evidence>
<evidence type="ECO:0000256" key="1">
    <source>
        <dbReference type="SAM" id="MobiDB-lite"/>
    </source>
</evidence>
<dbReference type="AlphaFoldDB" id="A0A9N9I8X1"/>
<feature type="region of interest" description="Disordered" evidence="1">
    <location>
        <begin position="146"/>
        <end position="165"/>
    </location>
</feature>
<name>A0A9N9I8X1_9GLOM</name>
<proteinExistence type="predicted"/>
<dbReference type="OrthoDB" id="2467359at2759"/>
<keyword evidence="3" id="KW-1185">Reference proteome</keyword>
<gene>
    <name evidence="2" type="ORF">FCALED_LOCUS14719</name>
</gene>
<dbReference type="Proteomes" id="UP000789570">
    <property type="component" value="Unassembled WGS sequence"/>
</dbReference>
<comment type="caution">
    <text evidence="2">The sequence shown here is derived from an EMBL/GenBank/DDBJ whole genome shotgun (WGS) entry which is preliminary data.</text>
</comment>
<organism evidence="2 3">
    <name type="scientific">Funneliformis caledonium</name>
    <dbReference type="NCBI Taxonomy" id="1117310"/>
    <lineage>
        <taxon>Eukaryota</taxon>
        <taxon>Fungi</taxon>
        <taxon>Fungi incertae sedis</taxon>
        <taxon>Mucoromycota</taxon>
        <taxon>Glomeromycotina</taxon>
        <taxon>Glomeromycetes</taxon>
        <taxon>Glomerales</taxon>
        <taxon>Glomeraceae</taxon>
        <taxon>Funneliformis</taxon>
    </lineage>
</organism>
<dbReference type="EMBL" id="CAJVPQ010011360">
    <property type="protein sequence ID" value="CAG8726799.1"/>
    <property type="molecule type" value="Genomic_DNA"/>
</dbReference>
<sequence length="165" mass="19180">MVLLSGSKYVIISLIYLAISRLISEIQLNNESLITEIEGKLDNDDEINLFETIKKVIEDNEDFIEISNENSKNKNNVDISKPLNFQNRNYIKEIKQTIYENEEEAIKEVIIIKIEGSEDNDEVYEKRISILDNIYAKPNELSKNKNELDNYLSLEEEGKDTDPFD</sequence>
<protein>
    <submittedName>
        <fullName evidence="2">17032_t:CDS:1</fullName>
    </submittedName>
</protein>
<accession>A0A9N9I8X1</accession>
<evidence type="ECO:0000313" key="3">
    <source>
        <dbReference type="Proteomes" id="UP000789570"/>
    </source>
</evidence>